<dbReference type="Pfam" id="PF00806">
    <property type="entry name" value="PUF"/>
    <property type="match status" value="8"/>
</dbReference>
<feature type="repeat" description="Pumilio" evidence="7">
    <location>
        <begin position="575"/>
        <end position="610"/>
    </location>
</feature>
<dbReference type="GO" id="GO:0010608">
    <property type="term" value="P:post-transcriptional regulation of gene expression"/>
    <property type="evidence" value="ECO:0000318"/>
    <property type="project" value="GO_Central"/>
</dbReference>
<dbReference type="InterPro" id="IPR016024">
    <property type="entry name" value="ARM-type_fold"/>
</dbReference>
<dbReference type="InterPro" id="IPR001313">
    <property type="entry name" value="Pumilio_RNA-bd_rpt"/>
</dbReference>
<dbReference type="FunFam" id="1.25.10.10:FF:000004">
    <property type="entry name" value="Pumilio homolog 1 isoform 2"/>
    <property type="match status" value="1"/>
</dbReference>
<evidence type="ECO:0000256" key="1">
    <source>
        <dbReference type="ARBA" id="ARBA00004496"/>
    </source>
</evidence>
<dbReference type="Gene3D" id="1.25.10.10">
    <property type="entry name" value="Leucine-rich Repeat Variant"/>
    <property type="match status" value="1"/>
</dbReference>
<dbReference type="PANTHER" id="PTHR12537:SF119">
    <property type="entry name" value="PUMILIO HOMOLOG 6, CHLOROPLASTIC"/>
    <property type="match status" value="1"/>
</dbReference>
<evidence type="ECO:0000313" key="10">
    <source>
        <dbReference type="EMBL" id="KAF5813369.1"/>
    </source>
</evidence>
<feature type="repeat" description="Pumilio" evidence="7">
    <location>
        <begin position="539"/>
        <end position="574"/>
    </location>
</feature>
<evidence type="ECO:0000256" key="2">
    <source>
        <dbReference type="ARBA" id="ARBA00022490"/>
    </source>
</evidence>
<dbReference type="Gramene" id="mRNA:HanXRQr2_Chr03g0097511">
    <property type="protein sequence ID" value="mRNA:HanXRQr2_Chr03g0097511"/>
    <property type="gene ID" value="HanXRQr2_Chr03g0097511"/>
</dbReference>
<evidence type="ECO:0000313" key="12">
    <source>
        <dbReference type="Proteomes" id="UP000215914"/>
    </source>
</evidence>
<dbReference type="GO" id="GO:0005737">
    <property type="term" value="C:cytoplasm"/>
    <property type="evidence" value="ECO:0000318"/>
    <property type="project" value="GO_Central"/>
</dbReference>
<feature type="domain" description="PUM-HD" evidence="9">
    <location>
        <begin position="447"/>
        <end position="787"/>
    </location>
</feature>
<evidence type="ECO:0000313" key="11">
    <source>
        <dbReference type="EMBL" id="OTG30788.1"/>
    </source>
</evidence>
<dbReference type="AlphaFoldDB" id="A0A251V592"/>
<feature type="region of interest" description="Disordered" evidence="8">
    <location>
        <begin position="134"/>
        <end position="160"/>
    </location>
</feature>
<dbReference type="PANTHER" id="PTHR12537">
    <property type="entry name" value="RNA BINDING PROTEIN PUMILIO-RELATED"/>
    <property type="match status" value="1"/>
</dbReference>
<dbReference type="InterPro" id="IPR033712">
    <property type="entry name" value="Pumilio_RNA-bd"/>
</dbReference>
<keyword evidence="5" id="KW-0694">RNA-binding</keyword>
<evidence type="ECO:0000256" key="8">
    <source>
        <dbReference type="SAM" id="MobiDB-lite"/>
    </source>
</evidence>
<protein>
    <submittedName>
        <fullName evidence="10">Armadillo-like helical, pumilio domain-containing protein</fullName>
    </submittedName>
    <submittedName>
        <fullName evidence="11">Putative armadillo-type fold protein</fullName>
    </submittedName>
</protein>
<name>A0A251V592_HELAN</name>
<dbReference type="PROSITE" id="PS50302">
    <property type="entry name" value="PUM"/>
    <property type="match status" value="8"/>
</dbReference>
<reference evidence="10 12" key="1">
    <citation type="journal article" date="2017" name="Nature">
        <title>The sunflower genome provides insights into oil metabolism, flowering and Asterid evolution.</title>
        <authorList>
            <person name="Badouin H."/>
            <person name="Gouzy J."/>
            <person name="Grassa C.J."/>
            <person name="Murat F."/>
            <person name="Staton S.E."/>
            <person name="Cottret L."/>
            <person name="Lelandais-Briere C."/>
            <person name="Owens G.L."/>
            <person name="Carrere S."/>
            <person name="Mayjonade B."/>
            <person name="Legrand L."/>
            <person name="Gill N."/>
            <person name="Kane N.C."/>
            <person name="Bowers J.E."/>
            <person name="Hubner S."/>
            <person name="Bellec A."/>
            <person name="Berard A."/>
            <person name="Berges H."/>
            <person name="Blanchet N."/>
            <person name="Boniface M.C."/>
            <person name="Brunel D."/>
            <person name="Catrice O."/>
            <person name="Chaidir N."/>
            <person name="Claudel C."/>
            <person name="Donnadieu C."/>
            <person name="Faraut T."/>
            <person name="Fievet G."/>
            <person name="Helmstetter N."/>
            <person name="King M."/>
            <person name="Knapp S.J."/>
            <person name="Lai Z."/>
            <person name="Le Paslier M.C."/>
            <person name="Lippi Y."/>
            <person name="Lorenzon L."/>
            <person name="Mandel J.R."/>
            <person name="Marage G."/>
            <person name="Marchand G."/>
            <person name="Marquand E."/>
            <person name="Bret-Mestries E."/>
            <person name="Morien E."/>
            <person name="Nambeesan S."/>
            <person name="Nguyen T."/>
            <person name="Pegot-Espagnet P."/>
            <person name="Pouilly N."/>
            <person name="Raftis F."/>
            <person name="Sallet E."/>
            <person name="Schiex T."/>
            <person name="Thomas J."/>
            <person name="Vandecasteele C."/>
            <person name="Vares D."/>
            <person name="Vear F."/>
            <person name="Vautrin S."/>
            <person name="Crespi M."/>
            <person name="Mangin B."/>
            <person name="Burke J.M."/>
            <person name="Salse J."/>
            <person name="Munos S."/>
            <person name="Vincourt P."/>
            <person name="Rieseberg L.H."/>
            <person name="Langlade N.B."/>
        </authorList>
    </citation>
    <scope>NUCLEOTIDE SEQUENCE [LARGE SCALE GENOMIC DNA]</scope>
    <source>
        <strain evidence="12">cv. SF193</strain>
        <tissue evidence="10">Leaves</tissue>
    </source>
</reference>
<feature type="repeat" description="Pumilio" evidence="7">
    <location>
        <begin position="467"/>
        <end position="502"/>
    </location>
</feature>
<dbReference type="SUPFAM" id="SSF48371">
    <property type="entry name" value="ARM repeat"/>
    <property type="match status" value="1"/>
</dbReference>
<dbReference type="FunCoup" id="A0A251V592">
    <property type="interactions" value="454"/>
</dbReference>
<evidence type="ECO:0000256" key="5">
    <source>
        <dbReference type="ARBA" id="ARBA00022884"/>
    </source>
</evidence>
<dbReference type="OMA" id="EMIHANK"/>
<organism evidence="11 12">
    <name type="scientific">Helianthus annuus</name>
    <name type="common">Common sunflower</name>
    <dbReference type="NCBI Taxonomy" id="4232"/>
    <lineage>
        <taxon>Eukaryota</taxon>
        <taxon>Viridiplantae</taxon>
        <taxon>Streptophyta</taxon>
        <taxon>Embryophyta</taxon>
        <taxon>Tracheophyta</taxon>
        <taxon>Spermatophyta</taxon>
        <taxon>Magnoliopsida</taxon>
        <taxon>eudicotyledons</taxon>
        <taxon>Gunneridae</taxon>
        <taxon>Pentapetalae</taxon>
        <taxon>asterids</taxon>
        <taxon>campanulids</taxon>
        <taxon>Asterales</taxon>
        <taxon>Asteraceae</taxon>
        <taxon>Asteroideae</taxon>
        <taxon>Heliantheae alliance</taxon>
        <taxon>Heliantheae</taxon>
        <taxon>Helianthus</taxon>
    </lineage>
</organism>
<dbReference type="CDD" id="cd07920">
    <property type="entry name" value="Pumilio"/>
    <property type="match status" value="1"/>
</dbReference>
<dbReference type="InterPro" id="IPR033133">
    <property type="entry name" value="PUM-HD"/>
</dbReference>
<keyword evidence="12" id="KW-1185">Reference proteome</keyword>
<feature type="repeat" description="Pumilio" evidence="7">
    <location>
        <begin position="720"/>
        <end position="761"/>
    </location>
</feature>
<feature type="repeat" description="Pumilio" evidence="7">
    <location>
        <begin position="684"/>
        <end position="719"/>
    </location>
</feature>
<evidence type="ECO:0000259" key="9">
    <source>
        <dbReference type="PROSITE" id="PS50303"/>
    </source>
</evidence>
<comment type="subcellular location">
    <subcellularLocation>
        <location evidence="1">Cytoplasm</location>
    </subcellularLocation>
</comment>
<proteinExistence type="predicted"/>
<feature type="compositionally biased region" description="Polar residues" evidence="8">
    <location>
        <begin position="148"/>
        <end position="158"/>
    </location>
</feature>
<dbReference type="Proteomes" id="UP000215914">
    <property type="component" value="Chromosome 3"/>
</dbReference>
<evidence type="ECO:0000256" key="3">
    <source>
        <dbReference type="ARBA" id="ARBA00022737"/>
    </source>
</evidence>
<dbReference type="EMBL" id="MNCJ02000318">
    <property type="protein sequence ID" value="KAF5813369.1"/>
    <property type="molecule type" value="Genomic_DNA"/>
</dbReference>
<dbReference type="PROSITE" id="PS50303">
    <property type="entry name" value="PUM_HD"/>
    <property type="match status" value="1"/>
</dbReference>
<reference evidence="10" key="3">
    <citation type="submission" date="2020-06" db="EMBL/GenBank/DDBJ databases">
        <title>Helianthus annuus Genome sequencing and assembly Release 2.</title>
        <authorList>
            <person name="Gouzy J."/>
            <person name="Langlade N."/>
            <person name="Munos S."/>
        </authorList>
    </citation>
    <scope>NUCLEOTIDE SEQUENCE</scope>
    <source>
        <tissue evidence="10">Leaves</tissue>
    </source>
</reference>
<dbReference type="InterPro" id="IPR011989">
    <property type="entry name" value="ARM-like"/>
</dbReference>
<keyword evidence="3" id="KW-0677">Repeat</keyword>
<feature type="repeat" description="Pumilio" evidence="7">
    <location>
        <begin position="611"/>
        <end position="647"/>
    </location>
</feature>
<keyword evidence="2" id="KW-0963">Cytoplasm</keyword>
<gene>
    <name evidence="11" type="ORF">HannXRQ_Chr03g0068341</name>
    <name evidence="10" type="ORF">HanXRQr2_Chr03g0097511</name>
</gene>
<dbReference type="STRING" id="4232.A0A251V592"/>
<dbReference type="SMART" id="SM00025">
    <property type="entry name" value="Pumilio"/>
    <property type="match status" value="8"/>
</dbReference>
<comment type="function">
    <text evidence="6">Sequence-specific RNA-binding protein that regulates translation and mRNA stability by binding the 3'-UTR of target mRNAs. Binds the APUM-binding elements (APBEs) in the 3'-UTR mRNA sequence of CLV1, PNH, WUS and FAS2.</text>
</comment>
<dbReference type="OrthoDB" id="668540at2759"/>
<dbReference type="EMBL" id="CM007892">
    <property type="protein sequence ID" value="OTG30788.1"/>
    <property type="molecule type" value="Genomic_DNA"/>
</dbReference>
<dbReference type="GO" id="GO:0003729">
    <property type="term" value="F:mRNA binding"/>
    <property type="evidence" value="ECO:0000318"/>
    <property type="project" value="GO_Central"/>
</dbReference>
<keyword evidence="4" id="KW-0810">Translation regulation</keyword>
<dbReference type="InParanoid" id="A0A251V592"/>
<dbReference type="GO" id="GO:0006417">
    <property type="term" value="P:regulation of translation"/>
    <property type="evidence" value="ECO:0007669"/>
    <property type="project" value="UniProtKB-KW"/>
</dbReference>
<evidence type="ECO:0000256" key="6">
    <source>
        <dbReference type="ARBA" id="ARBA00055193"/>
    </source>
</evidence>
<evidence type="ECO:0000256" key="4">
    <source>
        <dbReference type="ARBA" id="ARBA00022845"/>
    </source>
</evidence>
<sequence length="804" mass="89959">MATESPIPIIEASGKWGSANMGIEDLESVLTSQRFQRRKGTLPPIRSGSAPPSFEGSYAAFQNLLFRQNPNNTGISESEEQLQAGPSYLEYFGENRYLFRNVRGTGSNKRLASFDVPSSSSIWSDHSFLSAHSEESSVNESPRLEDLSQAQSSASNHSYPFIEERNAEAGSPSMDRIGGNMVVNSPLNTSLNTRPQEHGSIDGVADADVSAIRNGMISLDISNFLKLENENVHVGPHPQTVPLTQPYFGTNQFPQNPTHFSPEVQPIFQPHYATHPGYTSPETPLYPNMLPTGYFPQPYAIGGYAFNPPPVSPYATGYLPNNLFPVPFGIMVPSFNGQGQSQSQSQTSGANVQQANNFYGHFALPLLSQDHILQSLGLVSHVNLSSRSVGTTNPYYLGSPTYMDFAQFPNPPSASPLLPESPISGVSYHGRRNESVYGGWKGHTDPKTNSLLEQLKTSKGRRLELSEIYGHIVEFSVDQYGSRFVQQKLEVCSNEEREAIFKEVFPHASKLITDVFGNYVIQKILEYGNAQQKREFWKQLEGHILPLSLQMYGCRVIQKALEAFELEQKIKIVRELEGNIFECVRDQNGNHVIQKCIECLPTENTKTMILSFRGQVELLAKHPYGCRVIQRVLEHSTDEVQSRFIVDEILENVYVLAQDQYGNYVTQYVLEAEKPEVRSQIVDKLLGHIVRLSQHKYASNVVEKCLEYGDEAIRKILIEEIIECADGNDNLLVLVKDQYANYVVQKVLQICSDHQRKVLLSRMKGHLNLLKTYTYGKHIVARFEQLYGEEIAALGSNMSDGKSV</sequence>
<evidence type="ECO:0000256" key="7">
    <source>
        <dbReference type="PROSITE-ProRule" id="PRU00317"/>
    </source>
</evidence>
<feature type="repeat" description="Pumilio" evidence="7">
    <location>
        <begin position="648"/>
        <end position="683"/>
    </location>
</feature>
<reference evidence="11" key="2">
    <citation type="submission" date="2017-02" db="EMBL/GenBank/DDBJ databases">
        <title>Sunflower complete genome.</title>
        <authorList>
            <person name="Langlade N."/>
            <person name="Munos S."/>
        </authorList>
    </citation>
    <scope>NUCLEOTIDE SEQUENCE [LARGE SCALE GENOMIC DNA]</scope>
    <source>
        <tissue evidence="11">Leaves</tissue>
    </source>
</reference>
<accession>A0A251V592</accession>
<feature type="repeat" description="Pumilio" evidence="7">
    <location>
        <begin position="503"/>
        <end position="538"/>
    </location>
</feature>